<dbReference type="SMART" id="SM00563">
    <property type="entry name" value="PlsC"/>
    <property type="match status" value="1"/>
</dbReference>
<dbReference type="AlphaFoldDB" id="A0AA38R8B1"/>
<dbReference type="GO" id="GO:0003841">
    <property type="term" value="F:1-acylglycerol-3-phosphate O-acyltransferase activity"/>
    <property type="evidence" value="ECO:0007669"/>
    <property type="project" value="TreeGrafter"/>
</dbReference>
<evidence type="ECO:0000313" key="7">
    <source>
        <dbReference type="Proteomes" id="UP001174694"/>
    </source>
</evidence>
<keyword evidence="7" id="KW-1185">Reference proteome</keyword>
<organism evidence="6 7">
    <name type="scientific">Pleurostoma richardsiae</name>
    <dbReference type="NCBI Taxonomy" id="41990"/>
    <lineage>
        <taxon>Eukaryota</taxon>
        <taxon>Fungi</taxon>
        <taxon>Dikarya</taxon>
        <taxon>Ascomycota</taxon>
        <taxon>Pezizomycotina</taxon>
        <taxon>Sordariomycetes</taxon>
        <taxon>Sordariomycetidae</taxon>
        <taxon>Calosphaeriales</taxon>
        <taxon>Pleurostomataceae</taxon>
        <taxon>Pleurostoma</taxon>
    </lineage>
</organism>
<feature type="transmembrane region" description="Helical" evidence="4">
    <location>
        <begin position="6"/>
        <end position="32"/>
    </location>
</feature>
<keyword evidence="2" id="KW-0808">Transferase</keyword>
<dbReference type="CDD" id="cd07990">
    <property type="entry name" value="LPLAT_LCLAT1-like"/>
    <property type="match status" value="1"/>
</dbReference>
<dbReference type="PANTHER" id="PTHR10983:SF24">
    <property type="entry name" value="1-ACYLGLYCEROL-3-PHOSPHATE O-ACYLTRANSFERASE 3, ISOFORM E-RELATED"/>
    <property type="match status" value="1"/>
</dbReference>
<gene>
    <name evidence="6" type="ORF">NKR23_g8844</name>
</gene>
<dbReference type="Pfam" id="PF16076">
    <property type="entry name" value="Acyltransf_C"/>
    <property type="match status" value="1"/>
</dbReference>
<dbReference type="EMBL" id="JANBVO010000032">
    <property type="protein sequence ID" value="KAJ9137967.1"/>
    <property type="molecule type" value="Genomic_DNA"/>
</dbReference>
<dbReference type="PANTHER" id="PTHR10983">
    <property type="entry name" value="1-ACYLGLYCEROL-3-PHOSPHATE ACYLTRANSFERASE-RELATED"/>
    <property type="match status" value="1"/>
</dbReference>
<comment type="similarity">
    <text evidence="1">Belongs to the 1-acyl-sn-glycerol-3-phosphate acyltransferase family.</text>
</comment>
<proteinExistence type="inferred from homology"/>
<evidence type="ECO:0000256" key="2">
    <source>
        <dbReference type="ARBA" id="ARBA00022679"/>
    </source>
</evidence>
<reference evidence="6" key="1">
    <citation type="submission" date="2022-07" db="EMBL/GenBank/DDBJ databases">
        <title>Fungi with potential for degradation of polypropylene.</title>
        <authorList>
            <person name="Gostincar C."/>
        </authorList>
    </citation>
    <scope>NUCLEOTIDE SEQUENCE</scope>
    <source>
        <strain evidence="6">EXF-13308</strain>
    </source>
</reference>
<evidence type="ECO:0000313" key="6">
    <source>
        <dbReference type="EMBL" id="KAJ9137967.1"/>
    </source>
</evidence>
<dbReference type="GO" id="GO:0012505">
    <property type="term" value="C:endomembrane system"/>
    <property type="evidence" value="ECO:0007669"/>
    <property type="project" value="TreeGrafter"/>
</dbReference>
<evidence type="ECO:0000256" key="3">
    <source>
        <dbReference type="ARBA" id="ARBA00023315"/>
    </source>
</evidence>
<evidence type="ECO:0000256" key="1">
    <source>
        <dbReference type="ARBA" id="ARBA00008655"/>
    </source>
</evidence>
<keyword evidence="4" id="KW-1133">Transmembrane helix</keyword>
<evidence type="ECO:0000259" key="5">
    <source>
        <dbReference type="SMART" id="SM00563"/>
    </source>
</evidence>
<protein>
    <submittedName>
        <fullName evidence="6">Acyltransferase</fullName>
    </submittedName>
</protein>
<keyword evidence="4" id="KW-0812">Transmembrane</keyword>
<dbReference type="InterPro" id="IPR032098">
    <property type="entry name" value="Acyltransf_C"/>
</dbReference>
<dbReference type="Proteomes" id="UP001174694">
    <property type="component" value="Unassembled WGS sequence"/>
</dbReference>
<accession>A0AA38R8B1</accession>
<dbReference type="Pfam" id="PF01553">
    <property type="entry name" value="Acyltransferase"/>
    <property type="match status" value="1"/>
</dbReference>
<evidence type="ECO:0000256" key="4">
    <source>
        <dbReference type="SAM" id="Phobius"/>
    </source>
</evidence>
<keyword evidence="4" id="KW-0472">Membrane</keyword>
<dbReference type="InterPro" id="IPR002123">
    <property type="entry name" value="Plipid/glycerol_acylTrfase"/>
</dbReference>
<feature type="domain" description="Phospholipid/glycerol acyltransferase" evidence="5">
    <location>
        <begin position="82"/>
        <end position="204"/>
    </location>
</feature>
<comment type="caution">
    <text evidence="6">The sequence shown here is derived from an EMBL/GenBank/DDBJ whole genome shotgun (WGS) entry which is preliminary data.</text>
</comment>
<sequence length="315" mass="35873">MANLLYTFRGVLIVTPWLLLLLVSDMLLSFLLPLRRFFPRLAYDIASRIAASVWLSIQHIFTILNGARITISGDALPRGESAVVVCNHVAWSDFYMVQELAVRAGMLGRCRYFAKAQLKKVPFLGWGLWAMGMPLVSREWARDKGELERVFEGITRWGFPVWLVSFSEGTRFTPAKHASSRAWCASASRPQPQHLLYPRTRGFVSTVRHLRAAAPHVAAVYDLTVAYQRAGDFQRAPDMWATLSRPGLSSGGPGTYRFHVHVRRFPVGELPEGEEELAQWLEARWLEKGEWLEEKRKEWNGSVEWMEVASGKKEL</sequence>
<name>A0AA38R8B1_9PEZI</name>
<dbReference type="SUPFAM" id="SSF69593">
    <property type="entry name" value="Glycerol-3-phosphate (1)-acyltransferase"/>
    <property type="match status" value="1"/>
</dbReference>
<keyword evidence="3 6" id="KW-0012">Acyltransferase</keyword>